<dbReference type="Proteomes" id="UP000243499">
    <property type="component" value="Chromosome 9"/>
</dbReference>
<feature type="compositionally biased region" description="Low complexity" evidence="1">
    <location>
        <begin position="170"/>
        <end position="179"/>
    </location>
</feature>
<dbReference type="AlphaFoldDB" id="A0A2S3IQY6"/>
<feature type="region of interest" description="Disordered" evidence="1">
    <location>
        <begin position="74"/>
        <end position="208"/>
    </location>
</feature>
<name>A0A2S3IQY6_9POAL</name>
<organism evidence="2">
    <name type="scientific">Panicum hallii</name>
    <dbReference type="NCBI Taxonomy" id="206008"/>
    <lineage>
        <taxon>Eukaryota</taxon>
        <taxon>Viridiplantae</taxon>
        <taxon>Streptophyta</taxon>
        <taxon>Embryophyta</taxon>
        <taxon>Tracheophyta</taxon>
        <taxon>Spermatophyta</taxon>
        <taxon>Magnoliopsida</taxon>
        <taxon>Liliopsida</taxon>
        <taxon>Poales</taxon>
        <taxon>Poaceae</taxon>
        <taxon>PACMAD clade</taxon>
        <taxon>Panicoideae</taxon>
        <taxon>Panicodae</taxon>
        <taxon>Paniceae</taxon>
        <taxon>Panicinae</taxon>
        <taxon>Panicum</taxon>
        <taxon>Panicum sect. Panicum</taxon>
    </lineage>
</organism>
<gene>
    <name evidence="2" type="ORF">PAHAL_9G478400</name>
</gene>
<reference evidence="2" key="1">
    <citation type="submission" date="2018-04" db="EMBL/GenBank/DDBJ databases">
        <title>WGS assembly of Panicum hallii.</title>
        <authorList>
            <person name="Lovell J."/>
            <person name="Jenkins J."/>
            <person name="Lowry D."/>
            <person name="Mamidi S."/>
            <person name="Sreedasyam A."/>
            <person name="Weng X."/>
            <person name="Barry K."/>
            <person name="Bonette J."/>
            <person name="Campitelli B."/>
            <person name="Daum C."/>
            <person name="Gordon S."/>
            <person name="Gould B."/>
            <person name="Lipzen A."/>
            <person name="Macqueen A."/>
            <person name="Palacio-Mejia J."/>
            <person name="Plott C."/>
            <person name="Shakirov E."/>
            <person name="Shu S."/>
            <person name="Yoshinaga Y."/>
            <person name="Zane M."/>
            <person name="Rokhsar D."/>
            <person name="Grimwood J."/>
            <person name="Schmutz J."/>
            <person name="Juenger T."/>
        </authorList>
    </citation>
    <scope>NUCLEOTIDE SEQUENCE [LARGE SCALE GENOMIC DNA]</scope>
    <source>
        <strain evidence="2">FIL2</strain>
    </source>
</reference>
<sequence>MAIALPVACRSRDVPWKNISGIACREGDTAAAVGTLPVVRFRPPLVPSSYLHPARSVIHTRATFLPIVWRPEEPTRARQPAKSGRPPSLSSPRAAVHAAGRVPLARGFEVTSPRLDEASSGHRPRQPDCLPVTRPRGGAAGRRAHAEPHGEKRTKRHAPGRPHHLRARAAPRAAHARAPCSGGTRDADVPRITPTAGPFEAMSLTGVI</sequence>
<dbReference type="EMBL" id="CM008054">
    <property type="protein sequence ID" value="PAN49837.1"/>
    <property type="molecule type" value="Genomic_DNA"/>
</dbReference>
<evidence type="ECO:0000256" key="1">
    <source>
        <dbReference type="SAM" id="MobiDB-lite"/>
    </source>
</evidence>
<proteinExistence type="predicted"/>
<accession>A0A2S3IQY6</accession>
<dbReference type="Gramene" id="PAN49837">
    <property type="protein sequence ID" value="PAN49837"/>
    <property type="gene ID" value="PAHAL_9G478400"/>
</dbReference>
<evidence type="ECO:0000313" key="2">
    <source>
        <dbReference type="EMBL" id="PAN49837.1"/>
    </source>
</evidence>
<protein>
    <submittedName>
        <fullName evidence="2">Uncharacterized protein</fullName>
    </submittedName>
</protein>
<feature type="compositionally biased region" description="Basic residues" evidence="1">
    <location>
        <begin position="152"/>
        <end position="169"/>
    </location>
</feature>